<accession>A0A0G0PCB7</accession>
<sequence>MGKIRQFFGNLIIRFDKALYGKEPTKTLQVIFQFNRDFDILADYLSWPPEEHDMFRRVYPLTHSVRAIHEAVEFAKDHGYDLLRIDTVERGESPRTLRVVYVRTLKEVLYE</sequence>
<evidence type="ECO:0000313" key="2">
    <source>
        <dbReference type="Proteomes" id="UP000034764"/>
    </source>
</evidence>
<gene>
    <name evidence="1" type="ORF">UT53_C0034G0004</name>
</gene>
<proteinExistence type="predicted"/>
<dbReference type="EMBL" id="LBXD01000034">
    <property type="protein sequence ID" value="KKR22756.1"/>
    <property type="molecule type" value="Genomic_DNA"/>
</dbReference>
<protein>
    <submittedName>
        <fullName evidence="1">Uncharacterized protein</fullName>
    </submittedName>
</protein>
<name>A0A0G0PCB7_9BACT</name>
<dbReference type="Proteomes" id="UP000034764">
    <property type="component" value="Unassembled WGS sequence"/>
</dbReference>
<dbReference type="AlphaFoldDB" id="A0A0G0PCB7"/>
<organism evidence="1 2">
    <name type="scientific">Candidatus Yanofskybacteria bacterium GW2011_GWD2_39_48</name>
    <dbReference type="NCBI Taxonomy" id="1619031"/>
    <lineage>
        <taxon>Bacteria</taxon>
        <taxon>Candidatus Yanofskyibacteriota</taxon>
    </lineage>
</organism>
<evidence type="ECO:0000313" key="1">
    <source>
        <dbReference type="EMBL" id="KKR22756.1"/>
    </source>
</evidence>
<reference evidence="1 2" key="1">
    <citation type="journal article" date="2015" name="Nature">
        <title>rRNA introns, odd ribosomes, and small enigmatic genomes across a large radiation of phyla.</title>
        <authorList>
            <person name="Brown C.T."/>
            <person name="Hug L.A."/>
            <person name="Thomas B.C."/>
            <person name="Sharon I."/>
            <person name="Castelle C.J."/>
            <person name="Singh A."/>
            <person name="Wilkins M.J."/>
            <person name="Williams K.H."/>
            <person name="Banfield J.F."/>
        </authorList>
    </citation>
    <scope>NUCLEOTIDE SEQUENCE [LARGE SCALE GENOMIC DNA]</scope>
</reference>
<comment type="caution">
    <text evidence="1">The sequence shown here is derived from an EMBL/GenBank/DDBJ whole genome shotgun (WGS) entry which is preliminary data.</text>
</comment>